<dbReference type="RefSeq" id="WP_059055248.1">
    <property type="nucleotide sequence ID" value="NZ_LOJF01000010.1"/>
</dbReference>
<dbReference type="EMBL" id="LOJF01000010">
    <property type="protein sequence ID" value="KUH58217.1"/>
    <property type="molecule type" value="Genomic_DNA"/>
</dbReference>
<dbReference type="AlphaFoldDB" id="A0A100YVJ8"/>
<dbReference type="STRING" id="1299998.AUL39_08380"/>
<keyword evidence="4" id="KW-1185">Reference proteome</keyword>
<dbReference type="PANTHER" id="PTHR45641">
    <property type="entry name" value="TETRATRICOPEPTIDE REPEAT PROTEIN (AFU_ORTHOLOGUE AFUA_6G03870)"/>
    <property type="match status" value="1"/>
</dbReference>
<evidence type="ECO:0000313" key="4">
    <source>
        <dbReference type="Proteomes" id="UP000054078"/>
    </source>
</evidence>
<keyword evidence="2" id="KW-0802">TPR repeat</keyword>
<keyword evidence="1" id="KW-0677">Repeat</keyword>
<dbReference type="Proteomes" id="UP000054078">
    <property type="component" value="Unassembled WGS sequence"/>
</dbReference>
<dbReference type="InterPro" id="IPR019734">
    <property type="entry name" value="TPR_rpt"/>
</dbReference>
<reference evidence="3 4" key="1">
    <citation type="submission" date="2015-12" db="EMBL/GenBank/DDBJ databases">
        <title>Draft Genome Sequence of Olsenella scatoligenes SK9K4T; a Producer of 3-Methylindole- (skatole) and 4-Methylphenol- (p-cresol) Isolated from Pig Feces.</title>
        <authorList>
            <person name="Li X."/>
            <person name="Borg B."/>
            <person name="Canibe N."/>
        </authorList>
    </citation>
    <scope>NUCLEOTIDE SEQUENCE [LARGE SCALE GENOMIC DNA]</scope>
    <source>
        <strain evidence="3 4">SK9K4</strain>
    </source>
</reference>
<protein>
    <recommendedName>
        <fullName evidence="5">Tetratricopeptide repeat protein</fullName>
    </recommendedName>
</protein>
<gene>
    <name evidence="3" type="ORF">AUL39_08380</name>
</gene>
<dbReference type="Pfam" id="PF13424">
    <property type="entry name" value="TPR_12"/>
    <property type="match status" value="1"/>
</dbReference>
<organism evidence="3 4">
    <name type="scientific">Tractidigestivibacter scatoligenes</name>
    <name type="common">Olsenella scatoligenes</name>
    <dbReference type="NCBI Taxonomy" id="1299998"/>
    <lineage>
        <taxon>Bacteria</taxon>
        <taxon>Bacillati</taxon>
        <taxon>Actinomycetota</taxon>
        <taxon>Coriobacteriia</taxon>
        <taxon>Coriobacteriales</taxon>
        <taxon>Atopobiaceae</taxon>
        <taxon>Tractidigestivibacter</taxon>
    </lineage>
</organism>
<dbReference type="SMART" id="SM00028">
    <property type="entry name" value="TPR"/>
    <property type="match status" value="5"/>
</dbReference>
<evidence type="ECO:0000256" key="1">
    <source>
        <dbReference type="ARBA" id="ARBA00022737"/>
    </source>
</evidence>
<dbReference type="Gene3D" id="1.25.40.10">
    <property type="entry name" value="Tetratricopeptide repeat domain"/>
    <property type="match status" value="2"/>
</dbReference>
<dbReference type="OrthoDB" id="3193074at2"/>
<dbReference type="Pfam" id="PF13181">
    <property type="entry name" value="TPR_8"/>
    <property type="match status" value="1"/>
</dbReference>
<dbReference type="InterPro" id="IPR011990">
    <property type="entry name" value="TPR-like_helical_dom_sf"/>
</dbReference>
<name>A0A100YVJ8_TRASO</name>
<dbReference type="SUPFAM" id="SSF48452">
    <property type="entry name" value="TPR-like"/>
    <property type="match status" value="1"/>
</dbReference>
<sequence length="280" mass="29922">MDVLSRVDAAWQDYRTDPAALEQALLSLRDEVALSCGTASPEFVTLCNELGSFYRSRGNYQSGEASFMAALAGIEALAGRSDAYATCLDNLAELYRLDGRLDECAAALAEASTLFSSRHSLEYAACLNYQGHLCMAQHDPAGALARYQAALGIVRENGSPAFELSTAYANVASALMDEGELAEAARCLDAACDLYRDGSLRRGPHFASLLNSLATLRDHMGDVAAARSSYGEVLDILESGLPVNPDDARTALDNAASFFSRISDGQGSARAEALRRSLRQ</sequence>
<evidence type="ECO:0000313" key="3">
    <source>
        <dbReference type="EMBL" id="KUH58217.1"/>
    </source>
</evidence>
<evidence type="ECO:0008006" key="5">
    <source>
        <dbReference type="Google" id="ProtNLM"/>
    </source>
</evidence>
<comment type="caution">
    <text evidence="3">The sequence shown here is derived from an EMBL/GenBank/DDBJ whole genome shotgun (WGS) entry which is preliminary data.</text>
</comment>
<dbReference type="PANTHER" id="PTHR45641:SF19">
    <property type="entry name" value="NEPHROCYSTIN-3"/>
    <property type="match status" value="1"/>
</dbReference>
<accession>A0A100YVJ8</accession>
<proteinExistence type="predicted"/>
<evidence type="ECO:0000256" key="2">
    <source>
        <dbReference type="ARBA" id="ARBA00022803"/>
    </source>
</evidence>